<dbReference type="EMBL" id="JASCZI010000060">
    <property type="protein sequence ID" value="MED6108000.1"/>
    <property type="molecule type" value="Genomic_DNA"/>
</dbReference>
<proteinExistence type="predicted"/>
<protein>
    <submittedName>
        <fullName evidence="2">Uncharacterized protein</fullName>
    </submittedName>
</protein>
<dbReference type="Proteomes" id="UP001341840">
    <property type="component" value="Unassembled WGS sequence"/>
</dbReference>
<gene>
    <name evidence="2" type="ORF">PIB30_019404</name>
</gene>
<keyword evidence="3" id="KW-1185">Reference proteome</keyword>
<evidence type="ECO:0000313" key="3">
    <source>
        <dbReference type="Proteomes" id="UP001341840"/>
    </source>
</evidence>
<accession>A0ABU6Q8Q4</accession>
<comment type="caution">
    <text evidence="2">The sequence shown here is derived from an EMBL/GenBank/DDBJ whole genome shotgun (WGS) entry which is preliminary data.</text>
</comment>
<organism evidence="2 3">
    <name type="scientific">Stylosanthes scabra</name>
    <dbReference type="NCBI Taxonomy" id="79078"/>
    <lineage>
        <taxon>Eukaryota</taxon>
        <taxon>Viridiplantae</taxon>
        <taxon>Streptophyta</taxon>
        <taxon>Embryophyta</taxon>
        <taxon>Tracheophyta</taxon>
        <taxon>Spermatophyta</taxon>
        <taxon>Magnoliopsida</taxon>
        <taxon>eudicotyledons</taxon>
        <taxon>Gunneridae</taxon>
        <taxon>Pentapetalae</taxon>
        <taxon>rosids</taxon>
        <taxon>fabids</taxon>
        <taxon>Fabales</taxon>
        <taxon>Fabaceae</taxon>
        <taxon>Papilionoideae</taxon>
        <taxon>50 kb inversion clade</taxon>
        <taxon>dalbergioids sensu lato</taxon>
        <taxon>Dalbergieae</taxon>
        <taxon>Pterocarpus clade</taxon>
        <taxon>Stylosanthes</taxon>
    </lineage>
</organism>
<reference evidence="2 3" key="1">
    <citation type="journal article" date="2023" name="Plants (Basel)">
        <title>Bridging the Gap: Combining Genomics and Transcriptomics Approaches to Understand Stylosanthes scabra, an Orphan Legume from the Brazilian Caatinga.</title>
        <authorList>
            <person name="Ferreira-Neto J.R.C."/>
            <person name="da Silva M.D."/>
            <person name="Binneck E."/>
            <person name="de Melo N.F."/>
            <person name="da Silva R.H."/>
            <person name="de Melo A.L.T.M."/>
            <person name="Pandolfi V."/>
            <person name="Bustamante F.O."/>
            <person name="Brasileiro-Vidal A.C."/>
            <person name="Benko-Iseppon A.M."/>
        </authorList>
    </citation>
    <scope>NUCLEOTIDE SEQUENCE [LARGE SCALE GENOMIC DNA]</scope>
    <source>
        <tissue evidence="2">Leaves</tissue>
    </source>
</reference>
<sequence>MGDNYKNAPLLQISSPGVFGLVGPDIRPTPSQPTPDISLPPDVPARRRRRGGRTGDTGCPVSSDADDSGGDIDLTGRAKGGLLKERGTWMSSRRRGSLTSSRSWVILQFDVRQPTHCPYRHLLTNIRVQTSPMSRPILYGSNLLPPGSMTSGMFRGQVSQFPMRSRKGSGSVHTIIRGLMEQVRLMPRQGSITCQLIRACSSARHRHTHSHIHSPLPALLAHYLRAGWSKLLVTASASASLPALFTPVAATPFSPPPQHLHYSPLPA</sequence>
<evidence type="ECO:0000313" key="2">
    <source>
        <dbReference type="EMBL" id="MED6108000.1"/>
    </source>
</evidence>
<feature type="region of interest" description="Disordered" evidence="1">
    <location>
        <begin position="21"/>
        <end position="78"/>
    </location>
</feature>
<evidence type="ECO:0000256" key="1">
    <source>
        <dbReference type="SAM" id="MobiDB-lite"/>
    </source>
</evidence>
<name>A0ABU6Q8Q4_9FABA</name>